<gene>
    <name evidence="2" type="ORF">PR048_007566</name>
</gene>
<sequence length="294" mass="32198">MEQRRNQERGKREIPEKTHRPAASSGTISTCETPGVAKPRIEPFFAVVGGELSNRLSTASSNDFLPGQTACKRAAGPARTTQILLIFRVPKVRHVSSCRYATDLSDSLTLSKLAEILQRNHWLGWLDYSPSTNTNRVRFPAGSHVGIVPDDAAGRRVFSGVSRFPRPCDPALLHTHLALPASALSTLNAGIQGGRGKREILEKTPTSGVVWHDSHLRKCRSDLTGIEPGSHWWEAAATRGVLTQSPVGIGYKAGSRSCAQYLWLVQSPGGSVGRQEEFLSLRTTPFSRKHFLTR</sequence>
<protein>
    <submittedName>
        <fullName evidence="2">Uncharacterized protein</fullName>
    </submittedName>
</protein>
<evidence type="ECO:0000256" key="1">
    <source>
        <dbReference type="SAM" id="MobiDB-lite"/>
    </source>
</evidence>
<proteinExistence type="predicted"/>
<name>A0ABQ9HUM4_9NEOP</name>
<accession>A0ABQ9HUM4</accession>
<dbReference type="EMBL" id="JARBHB010000003">
    <property type="protein sequence ID" value="KAJ8888079.1"/>
    <property type="molecule type" value="Genomic_DNA"/>
</dbReference>
<feature type="compositionally biased region" description="Basic and acidic residues" evidence="1">
    <location>
        <begin position="1"/>
        <end position="19"/>
    </location>
</feature>
<reference evidence="2 3" key="1">
    <citation type="submission" date="2023-02" db="EMBL/GenBank/DDBJ databases">
        <title>LHISI_Scaffold_Assembly.</title>
        <authorList>
            <person name="Stuart O.P."/>
            <person name="Cleave R."/>
            <person name="Magrath M.J.L."/>
            <person name="Mikheyev A.S."/>
        </authorList>
    </citation>
    <scope>NUCLEOTIDE SEQUENCE [LARGE SCALE GENOMIC DNA]</scope>
    <source>
        <strain evidence="2">Daus_M_001</strain>
        <tissue evidence="2">Leg muscle</tissue>
    </source>
</reference>
<comment type="caution">
    <text evidence="2">The sequence shown here is derived from an EMBL/GenBank/DDBJ whole genome shotgun (WGS) entry which is preliminary data.</text>
</comment>
<dbReference type="Proteomes" id="UP001159363">
    <property type="component" value="Chromosome 3"/>
</dbReference>
<organism evidence="2 3">
    <name type="scientific">Dryococelus australis</name>
    <dbReference type="NCBI Taxonomy" id="614101"/>
    <lineage>
        <taxon>Eukaryota</taxon>
        <taxon>Metazoa</taxon>
        <taxon>Ecdysozoa</taxon>
        <taxon>Arthropoda</taxon>
        <taxon>Hexapoda</taxon>
        <taxon>Insecta</taxon>
        <taxon>Pterygota</taxon>
        <taxon>Neoptera</taxon>
        <taxon>Polyneoptera</taxon>
        <taxon>Phasmatodea</taxon>
        <taxon>Verophasmatodea</taxon>
        <taxon>Anareolatae</taxon>
        <taxon>Phasmatidae</taxon>
        <taxon>Eurycanthinae</taxon>
        <taxon>Dryococelus</taxon>
    </lineage>
</organism>
<keyword evidence="3" id="KW-1185">Reference proteome</keyword>
<evidence type="ECO:0000313" key="3">
    <source>
        <dbReference type="Proteomes" id="UP001159363"/>
    </source>
</evidence>
<feature type="region of interest" description="Disordered" evidence="1">
    <location>
        <begin position="1"/>
        <end position="33"/>
    </location>
</feature>
<evidence type="ECO:0000313" key="2">
    <source>
        <dbReference type="EMBL" id="KAJ8888079.1"/>
    </source>
</evidence>